<evidence type="ECO:0000313" key="3">
    <source>
        <dbReference type="EMBL" id="SHJ46010.1"/>
    </source>
</evidence>
<proteinExistence type="predicted"/>
<gene>
    <name evidence="3" type="ORF">SAMN02745136_00079</name>
</gene>
<dbReference type="InterPro" id="IPR003343">
    <property type="entry name" value="Big_2"/>
</dbReference>
<evidence type="ECO:0000259" key="2">
    <source>
        <dbReference type="SMART" id="SM00635"/>
    </source>
</evidence>
<dbReference type="SMART" id="SM00635">
    <property type="entry name" value="BID_2"/>
    <property type="match status" value="1"/>
</dbReference>
<feature type="chain" id="PRO_5012070595" evidence="1">
    <location>
        <begin position="36"/>
        <end position="283"/>
    </location>
</feature>
<dbReference type="Pfam" id="PF02368">
    <property type="entry name" value="Big_2"/>
    <property type="match status" value="1"/>
</dbReference>
<sequence>MNQLKKFGKMLSIVLMLSMVMQLALPIHLTTVANAATVAVNPKKVTLEVGKTKILKVTGTKVKAIWKSSNVKVATVSKTGLVTAKQAGKATITATVKTKKYICIVTVKDVKKNNPLVNAAPFKAQAVTSGAISYIVPSNWNKTETEANGYKQIVLIPKTAEAAGKSSNIALILSNLKSPIDSATLESLYKEVTTDALVSQFAQAGMEVTISNLTVNSYKTELGLGYVTQYDLNYSGTAMKQVIYGIYTNKHFIQITVTDINDNLSPDVKQVADYLLKTIQVSE</sequence>
<feature type="domain" description="BIG2" evidence="2">
    <location>
        <begin position="34"/>
        <end position="106"/>
    </location>
</feature>
<dbReference type="SUPFAM" id="SSF49373">
    <property type="entry name" value="Invasin/intimin cell-adhesion fragments"/>
    <property type="match status" value="1"/>
</dbReference>
<reference evidence="3 4" key="1">
    <citation type="submission" date="2016-11" db="EMBL/GenBank/DDBJ databases">
        <authorList>
            <person name="Jaros S."/>
            <person name="Januszkiewicz K."/>
            <person name="Wedrychowicz H."/>
        </authorList>
    </citation>
    <scope>NUCLEOTIDE SEQUENCE [LARGE SCALE GENOMIC DNA]</scope>
    <source>
        <strain evidence="3 4">DSM 15929</strain>
    </source>
</reference>
<dbReference type="EMBL" id="FRAC01000006">
    <property type="protein sequence ID" value="SHJ46010.1"/>
    <property type="molecule type" value="Genomic_DNA"/>
</dbReference>
<evidence type="ECO:0000313" key="4">
    <source>
        <dbReference type="Proteomes" id="UP000184386"/>
    </source>
</evidence>
<accession>A0A1M6JH57</accession>
<dbReference type="AlphaFoldDB" id="A0A1M6JH57"/>
<evidence type="ECO:0000256" key="1">
    <source>
        <dbReference type="SAM" id="SignalP"/>
    </source>
</evidence>
<dbReference type="Proteomes" id="UP000184386">
    <property type="component" value="Unassembled WGS sequence"/>
</dbReference>
<dbReference type="Gene3D" id="2.60.40.1080">
    <property type="match status" value="1"/>
</dbReference>
<organism evidence="3 4">
    <name type="scientific">Anaerocolumna jejuensis DSM 15929</name>
    <dbReference type="NCBI Taxonomy" id="1121322"/>
    <lineage>
        <taxon>Bacteria</taxon>
        <taxon>Bacillati</taxon>
        <taxon>Bacillota</taxon>
        <taxon>Clostridia</taxon>
        <taxon>Lachnospirales</taxon>
        <taxon>Lachnospiraceae</taxon>
        <taxon>Anaerocolumna</taxon>
    </lineage>
</organism>
<protein>
    <submittedName>
        <fullName evidence="3">Ig-like domain (Group 2)</fullName>
    </submittedName>
</protein>
<dbReference type="OrthoDB" id="9828220at2"/>
<keyword evidence="4" id="KW-1185">Reference proteome</keyword>
<dbReference type="InterPro" id="IPR008964">
    <property type="entry name" value="Invasin/intimin_cell_adhesion"/>
</dbReference>
<feature type="signal peptide" evidence="1">
    <location>
        <begin position="1"/>
        <end position="35"/>
    </location>
</feature>
<dbReference type="STRING" id="1121322.SAMN02745136_00079"/>
<keyword evidence="1" id="KW-0732">Signal</keyword>
<name>A0A1M6JH57_9FIRM</name>
<dbReference type="RefSeq" id="WP_073271715.1">
    <property type="nucleotide sequence ID" value="NZ_FRAC01000006.1"/>
</dbReference>